<evidence type="ECO:0008006" key="5">
    <source>
        <dbReference type="Google" id="ProtNLM"/>
    </source>
</evidence>
<dbReference type="Proteomes" id="UP000295678">
    <property type="component" value="Unassembled WGS sequence"/>
</dbReference>
<evidence type="ECO:0000256" key="2">
    <source>
        <dbReference type="SAM" id="SignalP"/>
    </source>
</evidence>
<protein>
    <recommendedName>
        <fullName evidence="5">DUF3828 domain-containing protein</fullName>
    </recommendedName>
</protein>
<keyword evidence="4" id="KW-1185">Reference proteome</keyword>
<evidence type="ECO:0000313" key="4">
    <source>
        <dbReference type="Proteomes" id="UP000295678"/>
    </source>
</evidence>
<organism evidence="3 4">
    <name type="scientific">Tepidamorphus gemmatus</name>
    <dbReference type="NCBI Taxonomy" id="747076"/>
    <lineage>
        <taxon>Bacteria</taxon>
        <taxon>Pseudomonadati</taxon>
        <taxon>Pseudomonadota</taxon>
        <taxon>Alphaproteobacteria</taxon>
        <taxon>Hyphomicrobiales</taxon>
        <taxon>Tepidamorphaceae</taxon>
        <taxon>Tepidamorphus</taxon>
    </lineage>
</organism>
<evidence type="ECO:0000256" key="1">
    <source>
        <dbReference type="SAM" id="MobiDB-lite"/>
    </source>
</evidence>
<name>A0A4R3MFV8_9HYPH</name>
<dbReference type="AlphaFoldDB" id="A0A4R3MFV8"/>
<sequence length="170" mass="18543">MDRRLLLPACLAASLFLSMATPAVSEDDPATFAEQVYDAGWDAITADAKTRRDWLSGPFAKVVARHERLQEDERIGYDPLTQGDEADLDTLTATVTDDNAKTATVEVELEVDGEARTITLVLNHSPKGLRLSDIRRPDGTSVRADMEKAVKHAAGAGDKPVKKQKPEKKS</sequence>
<evidence type="ECO:0000313" key="3">
    <source>
        <dbReference type="EMBL" id="TCT12749.1"/>
    </source>
</evidence>
<reference evidence="3 4" key="1">
    <citation type="submission" date="2019-03" db="EMBL/GenBank/DDBJ databases">
        <title>Genomic Encyclopedia of Type Strains, Phase IV (KMG-IV): sequencing the most valuable type-strain genomes for metagenomic binning, comparative biology and taxonomic classification.</title>
        <authorList>
            <person name="Goeker M."/>
        </authorList>
    </citation>
    <scope>NUCLEOTIDE SEQUENCE [LARGE SCALE GENOMIC DNA]</scope>
    <source>
        <strain evidence="3 4">DSM 19345</strain>
    </source>
</reference>
<feature type="compositionally biased region" description="Basic and acidic residues" evidence="1">
    <location>
        <begin position="132"/>
        <end position="150"/>
    </location>
</feature>
<dbReference type="EMBL" id="SMAK01000002">
    <property type="protein sequence ID" value="TCT12749.1"/>
    <property type="molecule type" value="Genomic_DNA"/>
</dbReference>
<feature type="region of interest" description="Disordered" evidence="1">
    <location>
        <begin position="132"/>
        <end position="170"/>
    </location>
</feature>
<dbReference type="RefSeq" id="WP_132805509.1">
    <property type="nucleotide sequence ID" value="NZ_SMAK01000002.1"/>
</dbReference>
<feature type="signal peptide" evidence="2">
    <location>
        <begin position="1"/>
        <end position="25"/>
    </location>
</feature>
<comment type="caution">
    <text evidence="3">The sequence shown here is derived from an EMBL/GenBank/DDBJ whole genome shotgun (WGS) entry which is preliminary data.</text>
</comment>
<gene>
    <name evidence="3" type="ORF">EDC22_102435</name>
</gene>
<keyword evidence="2" id="KW-0732">Signal</keyword>
<accession>A0A4R3MFV8</accession>
<feature type="chain" id="PRO_5020470862" description="DUF3828 domain-containing protein" evidence="2">
    <location>
        <begin position="26"/>
        <end position="170"/>
    </location>
</feature>
<proteinExistence type="predicted"/>